<evidence type="ECO:0000313" key="2">
    <source>
        <dbReference type="Proteomes" id="UP000247781"/>
    </source>
</evidence>
<dbReference type="RefSeq" id="WP_235658502.1">
    <property type="nucleotide sequence ID" value="NZ_QJJU01000020.1"/>
</dbReference>
<protein>
    <submittedName>
        <fullName evidence="1">Uncharacterized protein</fullName>
    </submittedName>
</protein>
<dbReference type="Proteomes" id="UP000247781">
    <property type="component" value="Unassembled WGS sequence"/>
</dbReference>
<proteinExistence type="predicted"/>
<name>A0A318HAJ5_9MYCO</name>
<dbReference type="InterPro" id="IPR029016">
    <property type="entry name" value="GAF-like_dom_sf"/>
</dbReference>
<gene>
    <name evidence="1" type="ORF">C8E89_12011</name>
</gene>
<organism evidence="1 2">
    <name type="scientific">Mycolicibacterium moriokaense</name>
    <dbReference type="NCBI Taxonomy" id="39691"/>
    <lineage>
        <taxon>Bacteria</taxon>
        <taxon>Bacillati</taxon>
        <taxon>Actinomycetota</taxon>
        <taxon>Actinomycetes</taxon>
        <taxon>Mycobacteriales</taxon>
        <taxon>Mycobacteriaceae</taxon>
        <taxon>Mycolicibacterium</taxon>
    </lineage>
</organism>
<reference evidence="2" key="1">
    <citation type="submission" date="2018-05" db="EMBL/GenBank/DDBJ databases">
        <authorList>
            <person name="Deangelis K."/>
            <person name="Huntemann M."/>
            <person name="Clum A."/>
            <person name="Pillay M."/>
            <person name="Palaniappan K."/>
            <person name="Varghese N."/>
            <person name="Mikhailova N."/>
            <person name="Stamatis D."/>
            <person name="Reddy T."/>
            <person name="Daum C."/>
            <person name="Shapiro N."/>
            <person name="Ivanova N."/>
            <person name="Kyrpides N."/>
            <person name="Woyke T."/>
        </authorList>
    </citation>
    <scope>NUCLEOTIDE SEQUENCE [LARGE SCALE GENOMIC DNA]</scope>
    <source>
        <strain evidence="2">GAS496</strain>
    </source>
</reference>
<dbReference type="AlphaFoldDB" id="A0A318HAJ5"/>
<sequence>MTFDLLEPLARLISTAEAIEGLRDLFAAEEPLDDIAARVAETAVAAIPYADAVSISVLSWPDARTAASTHERALELDQHQYASGRGPCLEAALQRTHVCAVLGEEHQRWPEFVDAAQRLGIRASLFGAPAD</sequence>
<dbReference type="SUPFAM" id="SSF55781">
    <property type="entry name" value="GAF domain-like"/>
    <property type="match status" value="1"/>
</dbReference>
<accession>A0A318HAJ5</accession>
<comment type="caution">
    <text evidence="1">The sequence shown here is derived from an EMBL/GenBank/DDBJ whole genome shotgun (WGS) entry which is preliminary data.</text>
</comment>
<dbReference type="EMBL" id="QJJU01000020">
    <property type="protein sequence ID" value="PXX04273.1"/>
    <property type="molecule type" value="Genomic_DNA"/>
</dbReference>
<keyword evidence="2" id="KW-1185">Reference proteome</keyword>
<reference evidence="1 2" key="2">
    <citation type="submission" date="2018-06" db="EMBL/GenBank/DDBJ databases">
        <title>Sequencing of bacterial isolates from soil warming experiment in Harvard Forest, Massachusetts, USA.</title>
        <authorList>
            <person name="Deangelis K.PhD."/>
        </authorList>
    </citation>
    <scope>NUCLEOTIDE SEQUENCE [LARGE SCALE GENOMIC DNA]</scope>
    <source>
        <strain evidence="1 2">GAS496</strain>
    </source>
</reference>
<dbReference type="Gene3D" id="3.30.450.40">
    <property type="match status" value="1"/>
</dbReference>
<evidence type="ECO:0000313" key="1">
    <source>
        <dbReference type="EMBL" id="PXX04273.1"/>
    </source>
</evidence>